<name>A0ABX3Y9U7_9ACTN</name>
<dbReference type="PANTHER" id="PTHR36925">
    <property type="entry name" value="COBALT-PRECORRIN-6A REDUCTASE"/>
    <property type="match status" value="1"/>
</dbReference>
<evidence type="ECO:0000256" key="2">
    <source>
        <dbReference type="ARBA" id="ARBA00022573"/>
    </source>
</evidence>
<evidence type="ECO:0000256" key="1">
    <source>
        <dbReference type="ARBA" id="ARBA00004953"/>
    </source>
</evidence>
<dbReference type="EMBL" id="MRYD01000300">
    <property type="protein sequence ID" value="OSZ56401.1"/>
    <property type="molecule type" value="Genomic_DNA"/>
</dbReference>
<dbReference type="Proteomes" id="UP000194266">
    <property type="component" value="Unassembled WGS sequence"/>
</dbReference>
<feature type="non-terminal residue" evidence="4">
    <location>
        <position position="78"/>
    </location>
</feature>
<reference evidence="4 5" key="1">
    <citation type="submission" date="2016-12" db="EMBL/GenBank/DDBJ databases">
        <title>Genome Mining:The Detection of Biosynthetic Gene Clusters to Aid in the Expression of Curamycin A produced by Streptomyces sp. strain CZA14.</title>
        <authorList>
            <person name="Durrell K.A."/>
            <person name="Kirby B.M."/>
            <person name="Khan W."/>
            <person name="Mthethwa T."/>
            <person name="Le Roes-Hill M."/>
        </authorList>
    </citation>
    <scope>NUCLEOTIDE SEQUENCE [LARGE SCALE GENOMIC DNA]</scope>
    <source>
        <strain evidence="4 5">CZA14</strain>
    </source>
</reference>
<evidence type="ECO:0000313" key="5">
    <source>
        <dbReference type="Proteomes" id="UP000194266"/>
    </source>
</evidence>
<dbReference type="PANTHER" id="PTHR36925:SF1">
    <property type="entry name" value="COBALT-PRECORRIN-6A REDUCTASE"/>
    <property type="match status" value="1"/>
</dbReference>
<evidence type="ECO:0000313" key="4">
    <source>
        <dbReference type="EMBL" id="OSZ56401.1"/>
    </source>
</evidence>
<keyword evidence="2" id="KW-0169">Cobalamin biosynthesis</keyword>
<dbReference type="InterPro" id="IPR003723">
    <property type="entry name" value="Precorrin-6x_reduct"/>
</dbReference>
<accession>A0ABX3Y9U7</accession>
<keyword evidence="5" id="KW-1185">Reference proteome</keyword>
<sequence length="78" mass="7959">MSRHVLVLGGTTEARQLAAELAVRPGTRVTTSLAGRVTRPGAIAGDVRVGGFGGAEGLADWLRAHDVAAVVDATHPFA</sequence>
<dbReference type="Pfam" id="PF02571">
    <property type="entry name" value="CbiJ"/>
    <property type="match status" value="1"/>
</dbReference>
<dbReference type="PROSITE" id="PS51014">
    <property type="entry name" value="COBK_CBIJ"/>
    <property type="match status" value="1"/>
</dbReference>
<proteinExistence type="predicted"/>
<keyword evidence="3" id="KW-0560">Oxidoreductase</keyword>
<organism evidence="4 5">
    <name type="scientific">Streptomyces pharetrae CZA14</name>
    <dbReference type="NCBI Taxonomy" id="1144883"/>
    <lineage>
        <taxon>Bacteria</taxon>
        <taxon>Bacillati</taxon>
        <taxon>Actinomycetota</taxon>
        <taxon>Actinomycetes</taxon>
        <taxon>Kitasatosporales</taxon>
        <taxon>Streptomycetaceae</taxon>
        <taxon>Streptomyces</taxon>
    </lineage>
</organism>
<comment type="caution">
    <text evidence="4">The sequence shown here is derived from an EMBL/GenBank/DDBJ whole genome shotgun (WGS) entry which is preliminary data.</text>
</comment>
<gene>
    <name evidence="4" type="ORF">OQI_33110</name>
</gene>
<comment type="pathway">
    <text evidence="1">Cofactor biosynthesis; adenosylcobalamin biosynthesis.</text>
</comment>
<dbReference type="RefSeq" id="WP_173883379.1">
    <property type="nucleotide sequence ID" value="NZ_MRYD01000300.1"/>
</dbReference>
<evidence type="ECO:0000256" key="3">
    <source>
        <dbReference type="ARBA" id="ARBA00023002"/>
    </source>
</evidence>
<protein>
    <submittedName>
        <fullName evidence="4">Cobalt-precorrin-6A reductase</fullName>
    </submittedName>
</protein>